<feature type="region of interest" description="Disordered" evidence="1">
    <location>
        <begin position="1"/>
        <end position="33"/>
    </location>
</feature>
<accession>A0A645D3S8</accession>
<feature type="compositionally biased region" description="Low complexity" evidence="1">
    <location>
        <begin position="1"/>
        <end position="14"/>
    </location>
</feature>
<evidence type="ECO:0000256" key="1">
    <source>
        <dbReference type="SAM" id="MobiDB-lite"/>
    </source>
</evidence>
<protein>
    <submittedName>
        <fullName evidence="2">Uncharacterized protein</fullName>
    </submittedName>
</protein>
<gene>
    <name evidence="2" type="ORF">SDC9_130777</name>
</gene>
<reference evidence="2" key="1">
    <citation type="submission" date="2019-08" db="EMBL/GenBank/DDBJ databases">
        <authorList>
            <person name="Kucharzyk K."/>
            <person name="Murdoch R.W."/>
            <person name="Higgins S."/>
            <person name="Loffler F."/>
        </authorList>
    </citation>
    <scope>NUCLEOTIDE SEQUENCE</scope>
</reference>
<organism evidence="2">
    <name type="scientific">bioreactor metagenome</name>
    <dbReference type="NCBI Taxonomy" id="1076179"/>
    <lineage>
        <taxon>unclassified sequences</taxon>
        <taxon>metagenomes</taxon>
        <taxon>ecological metagenomes</taxon>
    </lineage>
</organism>
<dbReference type="AlphaFoldDB" id="A0A645D3S8"/>
<comment type="caution">
    <text evidence="2">The sequence shown here is derived from an EMBL/GenBank/DDBJ whole genome shotgun (WGS) entry which is preliminary data.</text>
</comment>
<evidence type="ECO:0000313" key="2">
    <source>
        <dbReference type="EMBL" id="MPM83708.1"/>
    </source>
</evidence>
<dbReference type="EMBL" id="VSSQ01032445">
    <property type="protein sequence ID" value="MPM83708.1"/>
    <property type="molecule type" value="Genomic_DNA"/>
</dbReference>
<name>A0A645D3S8_9ZZZZ</name>
<sequence>MGGLDDGAAGPDDLLGGGVHVDGTDVGAPEPGMALAEEGGLHDPGDRILRRELVGGIAELVGVAQCDDVPAEDVTVELEAPGVRGGEDLEPARCAGDRHLLDAVEVGGLPEARRAPAGVGDQAHRAGVTDLHRRDDHRAAVGGGPVTGGLGVRGVEIDDPRVRAGRHVRRPAHHAADDGVAAPDHGVVAELGALVLEGPAEDVPVERPGLLDVGGGEVDPGRATLRNRVLAHGAILAVTYDT</sequence>
<proteinExistence type="predicted"/>